<gene>
    <name evidence="1" type="ORF">T230_10955</name>
</gene>
<accession>W2CHL6</accession>
<organism evidence="1 2">
    <name type="scientific">Tannerella sp. oral taxon BU063 isolate Cell 1/3</name>
    <dbReference type="NCBI Taxonomy" id="1411022"/>
    <lineage>
        <taxon>Bacteria</taxon>
        <taxon>Pseudomonadati</taxon>
        <taxon>Bacteroidota</taxon>
        <taxon>Bacteroidia</taxon>
        <taxon>Bacteroidales</taxon>
        <taxon>Tannerellaceae</taxon>
        <taxon>Tannerella</taxon>
    </lineage>
</organism>
<evidence type="ECO:0000313" key="1">
    <source>
        <dbReference type="EMBL" id="ETK06719.1"/>
    </source>
</evidence>
<sequence length="68" mass="8192">MRNGITFFLIRKIVMQNRLSLYLDRKRIMRKGKTIFLIWKMVMKNDIFGISVEAYCIRPLKTSPKRNV</sequence>
<proteinExistence type="predicted"/>
<comment type="caution">
    <text evidence="1">The sequence shown here is derived from an EMBL/GenBank/DDBJ whole genome shotgun (WGS) entry which is preliminary data.</text>
</comment>
<dbReference type="AlphaFoldDB" id="W2CHL6"/>
<reference evidence="1 2" key="1">
    <citation type="submission" date="2013-11" db="EMBL/GenBank/DDBJ databases">
        <title>Single cell genomics of uncultured Tannerella BU063 (oral taxon 286).</title>
        <authorList>
            <person name="Beall C.J."/>
            <person name="Campbell A.G."/>
            <person name="Griffen A.L."/>
            <person name="Podar M."/>
            <person name="Leys E.J."/>
        </authorList>
    </citation>
    <scope>NUCLEOTIDE SEQUENCE [LARGE SCALE GENOMIC DNA]</scope>
    <source>
        <strain evidence="1">Cell 1/3</strain>
    </source>
</reference>
<name>W2CHL6_9BACT</name>
<evidence type="ECO:0000313" key="2">
    <source>
        <dbReference type="Proteomes" id="UP000034982"/>
    </source>
</evidence>
<dbReference type="Proteomes" id="UP000034982">
    <property type="component" value="Unassembled WGS sequence"/>
</dbReference>
<protein>
    <submittedName>
        <fullName evidence="1">Uncharacterized protein</fullName>
    </submittedName>
</protein>
<dbReference type="EMBL" id="AYYE01001144">
    <property type="protein sequence ID" value="ETK06719.1"/>
    <property type="molecule type" value="Genomic_DNA"/>
</dbReference>